<keyword evidence="4" id="KW-0012">Acyltransferase</keyword>
<dbReference type="GO" id="GO:0016746">
    <property type="term" value="F:acyltransferase activity"/>
    <property type="evidence" value="ECO:0007669"/>
    <property type="project" value="UniProtKB-KW"/>
</dbReference>
<feature type="transmembrane region" description="Helical" evidence="1">
    <location>
        <begin position="75"/>
        <end position="94"/>
    </location>
</feature>
<accession>A0ABY5R7H6</accession>
<name>A0ABY5R7H6_9HYPH</name>
<keyword evidence="5" id="KW-1185">Reference proteome</keyword>
<dbReference type="EMBL" id="CP062229">
    <property type="protein sequence ID" value="UVC18329.1"/>
    <property type="molecule type" value="Genomic_DNA"/>
</dbReference>
<feature type="transmembrane region" description="Helical" evidence="1">
    <location>
        <begin position="225"/>
        <end position="244"/>
    </location>
</feature>
<feature type="domain" description="Acyltransferase 3" evidence="2">
    <location>
        <begin position="8"/>
        <end position="335"/>
    </location>
</feature>
<feature type="transmembrane region" description="Helical" evidence="1">
    <location>
        <begin position="317"/>
        <end position="338"/>
    </location>
</feature>
<feature type="transmembrane region" description="Helical" evidence="1">
    <location>
        <begin position="350"/>
        <end position="372"/>
    </location>
</feature>
<proteinExistence type="predicted"/>
<dbReference type="InterPro" id="IPR002656">
    <property type="entry name" value="Acyl_transf_3_dom"/>
</dbReference>
<gene>
    <name evidence="4" type="ORF">IHQ72_15370</name>
</gene>
<reference evidence="4" key="1">
    <citation type="submission" date="2020-09" db="EMBL/GenBank/DDBJ databases">
        <title>Rhizobia associated with sainfoin plants.</title>
        <authorList>
            <person name="Asharfi S."/>
            <person name="Kuzmanovic N."/>
            <person name="Bunk B."/>
            <person name="Sproeer C."/>
            <person name="Becker M."/>
            <person name="Thuenen T."/>
        </authorList>
    </citation>
    <scope>NUCLEOTIDE SEQUENCE</scope>
    <source>
        <strain evidence="4">OM4</strain>
    </source>
</reference>
<dbReference type="Pfam" id="PF19040">
    <property type="entry name" value="SGNH"/>
    <property type="match status" value="1"/>
</dbReference>
<dbReference type="Proteomes" id="UP001058098">
    <property type="component" value="Chromosome"/>
</dbReference>
<dbReference type="PANTHER" id="PTHR23028">
    <property type="entry name" value="ACETYLTRANSFERASE"/>
    <property type="match status" value="1"/>
</dbReference>
<evidence type="ECO:0000313" key="4">
    <source>
        <dbReference type="EMBL" id="UVC18329.1"/>
    </source>
</evidence>
<feature type="transmembrane region" description="Helical" evidence="1">
    <location>
        <begin position="146"/>
        <end position="161"/>
    </location>
</feature>
<keyword evidence="1" id="KW-1133">Transmembrane helix</keyword>
<evidence type="ECO:0000256" key="1">
    <source>
        <dbReference type="SAM" id="Phobius"/>
    </source>
</evidence>
<protein>
    <submittedName>
        <fullName evidence="4">Acyltransferase</fullName>
    </submittedName>
</protein>
<keyword evidence="4" id="KW-0808">Transferase</keyword>
<dbReference type="RefSeq" id="WP_258123205.1">
    <property type="nucleotide sequence ID" value="NZ_CP062229.1"/>
</dbReference>
<sequence>MSASFRPDIEGLRALAVSGVVAFHFGLSDLPGGFTGVDIFFVISGYLITGQLLREIAEDGRLDLWRFYARRARRLLPASLFVIFATLVAGYFILSPDEQSLYSKGAMYASAYAINFWLIRWSFDYFAPDAANNPFIHFWSLSVEEQFYLVWPGLLLLAAWLRPGKRTAILVIGLTGAVSFAVCAWLTTVAQPWAFYFSPLRAWEFAAGGLATMAPAKFWRERPQLGAALAWLGLALIAGAYLTFSEGDTPFPGVAAVVPVAGTVLLLLSGSGNVQRGPSAMLALPPLQWVGKLSYSLYLWHWPVIVYATMMVPDLSWPGRLACAALTLALSIFTYNFIENPIRRNGWLMANAARALIPAAMLTGAGVMATYANARLAVDDLDPSQRIIAETAAQPSTARAKVGCVLDYETVTPKPCVFGQKNAERSIALFGDSHADHWSTPLIEAAKKNNYKVVTWLKTACRASRLTVWSSKLKRDYTECDQWREQSIKEIIALRPSLVVISEISLTSSRKLSPDAKQADSLDQDWQAGLRATLEAFSQAGLKVAFIRDVPFNSMFVDTCVARALWRGQTPSVCDAPRTDAANDAVAAVERDVVRAVPNATYIDMTDQFCDAQTCHVFIDGKLAYRDRHHMATPFAQTLEPPVERALFSTGAAEK</sequence>
<feature type="transmembrane region" description="Helical" evidence="1">
    <location>
        <begin position="193"/>
        <end position="213"/>
    </location>
</feature>
<feature type="transmembrane region" description="Helical" evidence="1">
    <location>
        <begin position="168"/>
        <end position="187"/>
    </location>
</feature>
<feature type="transmembrane region" description="Helical" evidence="1">
    <location>
        <begin position="250"/>
        <end position="268"/>
    </location>
</feature>
<feature type="transmembrane region" description="Helical" evidence="1">
    <location>
        <begin position="289"/>
        <end position="311"/>
    </location>
</feature>
<evidence type="ECO:0000313" key="5">
    <source>
        <dbReference type="Proteomes" id="UP001058098"/>
    </source>
</evidence>
<dbReference type="InterPro" id="IPR043968">
    <property type="entry name" value="SGNH"/>
</dbReference>
<feature type="domain" description="SGNH" evidence="3">
    <location>
        <begin position="413"/>
        <end position="644"/>
    </location>
</feature>
<dbReference type="PANTHER" id="PTHR23028:SF53">
    <property type="entry name" value="ACYL_TRANSF_3 DOMAIN-CONTAINING PROTEIN"/>
    <property type="match status" value="1"/>
</dbReference>
<dbReference type="Pfam" id="PF01757">
    <property type="entry name" value="Acyl_transf_3"/>
    <property type="match status" value="1"/>
</dbReference>
<feature type="transmembrane region" description="Helical" evidence="1">
    <location>
        <begin position="34"/>
        <end position="54"/>
    </location>
</feature>
<keyword evidence="1" id="KW-0472">Membrane</keyword>
<evidence type="ECO:0000259" key="3">
    <source>
        <dbReference type="Pfam" id="PF19040"/>
    </source>
</evidence>
<organism evidence="4 5">
    <name type="scientific">Mesorhizobium onobrychidis</name>
    <dbReference type="NCBI Taxonomy" id="2775404"/>
    <lineage>
        <taxon>Bacteria</taxon>
        <taxon>Pseudomonadati</taxon>
        <taxon>Pseudomonadota</taxon>
        <taxon>Alphaproteobacteria</taxon>
        <taxon>Hyphomicrobiales</taxon>
        <taxon>Phyllobacteriaceae</taxon>
        <taxon>Mesorhizobium</taxon>
    </lineage>
</organism>
<dbReference type="InterPro" id="IPR050879">
    <property type="entry name" value="Acyltransferase_3"/>
</dbReference>
<evidence type="ECO:0000259" key="2">
    <source>
        <dbReference type="Pfam" id="PF01757"/>
    </source>
</evidence>
<keyword evidence="1" id="KW-0812">Transmembrane</keyword>